<proteinExistence type="predicted"/>
<dbReference type="InterPro" id="IPR004185">
    <property type="entry name" value="Glyco_hydro_13_lg-like_dom"/>
</dbReference>
<dbReference type="KEGG" id="str:Sterm_3050"/>
<dbReference type="Gene3D" id="2.60.40.10">
    <property type="entry name" value="Immunoglobulins"/>
    <property type="match status" value="1"/>
</dbReference>
<dbReference type="AlphaFoldDB" id="D1ANT8"/>
<dbReference type="InterPro" id="IPR017853">
    <property type="entry name" value="GH"/>
</dbReference>
<keyword evidence="4" id="KW-1185">Reference proteome</keyword>
<dbReference type="STRING" id="526218.Sterm_3050"/>
<dbReference type="Gene3D" id="3.20.20.80">
    <property type="entry name" value="Glycosidases"/>
    <property type="match status" value="2"/>
</dbReference>
<reference evidence="3 4" key="2">
    <citation type="journal article" date="2010" name="Stand. Genomic Sci.">
        <title>Complete genome sequence of Sebaldella termitidis type strain (NCTC 11300).</title>
        <authorList>
            <person name="Harmon-Smith M."/>
            <person name="Celia L."/>
            <person name="Chertkov O."/>
            <person name="Lapidus A."/>
            <person name="Copeland A."/>
            <person name="Glavina Del Rio T."/>
            <person name="Nolan M."/>
            <person name="Lucas S."/>
            <person name="Tice H."/>
            <person name="Cheng J.F."/>
            <person name="Han C."/>
            <person name="Detter J.C."/>
            <person name="Bruce D."/>
            <person name="Goodwin L."/>
            <person name="Pitluck S."/>
            <person name="Pati A."/>
            <person name="Liolios K."/>
            <person name="Ivanova N."/>
            <person name="Mavromatis K."/>
            <person name="Mikhailova N."/>
            <person name="Chen A."/>
            <person name="Palaniappan K."/>
            <person name="Land M."/>
            <person name="Hauser L."/>
            <person name="Chang Y.J."/>
            <person name="Jeffries C.D."/>
            <person name="Brettin T."/>
            <person name="Goker M."/>
            <person name="Beck B."/>
            <person name="Bristow J."/>
            <person name="Eisen J.A."/>
            <person name="Markowitz V."/>
            <person name="Hugenholtz P."/>
            <person name="Kyrpides N.C."/>
            <person name="Klenk H.P."/>
            <person name="Chen F."/>
        </authorList>
    </citation>
    <scope>NUCLEOTIDE SEQUENCE [LARGE SCALE GENOMIC DNA]</scope>
    <source>
        <strain evidence="4">ATCC 33386 / NCTC 11300</strain>
    </source>
</reference>
<protein>
    <submittedName>
        <fullName evidence="3">Alpha amylase catalytic region</fullName>
    </submittedName>
</protein>
<dbReference type="SUPFAM" id="SSF81296">
    <property type="entry name" value="E set domains"/>
    <property type="match status" value="1"/>
</dbReference>
<dbReference type="Proteomes" id="UP000000845">
    <property type="component" value="Chromosome"/>
</dbReference>
<feature type="chain" id="PRO_5003020332" evidence="1">
    <location>
        <begin position="20"/>
        <end position="797"/>
    </location>
</feature>
<dbReference type="eggNOG" id="COG0366">
    <property type="taxonomic scope" value="Bacteria"/>
</dbReference>
<dbReference type="SMART" id="SM00642">
    <property type="entry name" value="Aamy"/>
    <property type="match status" value="1"/>
</dbReference>
<sequence length="797" mass="93176">MKKWLLLAAVFFAFSVSYGETPAEEVIPKISQRRDNYIDKASVFHEENVNYRVDNNETVRILLDVKNNDIEKVELIYGNDKAEMSSFGNYKGKEIFSVEVPNENFSYYFALTDGNAKYFYGKTQSENNSDIIPFEYEKTHDFTNMPEWAKSGTGYMIYIDTFRNGNYDNDAIFNEFGTNNFSAPTGTIRSGTPRRSLATANWNPNPLYKAFTVHPWTGNYEELDPWEENAGNQIKKYTRVYGGDLAGIIDKLDYLKELGIDYLIISPPVYSFSNHKYDPIYMNHVDPTFGYLEQTGTNEGMDVKGQASNTNGARELDLLVYNAQQDKNLLDETTDPQTWKWTNSDLLLAKLAREVHKRDMRIIMEISPDVTSNKFFANLNPKYNKWYRSRSDLRLDLNNREAREYVFNSLKKWILGPDETFKTYEDDDGIDGVRYVFYKNENKKGLAEITRELKKFKPEILVLGDQSRNFGNDIEMGLYDTGVDYNYVNEMIKYIVNTNSNYKIDNIEFASKMAEVYNQYSRQKFYGTEIYLDSLDTDRIYSGIINPNRVFDRNNGSSEYKEIRPDLYDGEAVRKLKMLVSIQMMLPASPVVYYGDEKGMWGSDYPRNRKPMLWEDLAPYDNESDDISKYMDRLRNMPEQVIINEVEKKIFYPVVINQDIENFYRKILGIRQQYSDLIRNSEFKILEVSNDPKTQARVNEFIAYYMAEEKRKAQIYQNKIIEVKRPAVDYISYELTNGKESLVIIINNSSDKYTIKALVPKLFGEYKDLMYNKKYYVSDRTIELTLKPKEVTILYSK</sequence>
<dbReference type="CAZy" id="GH13">
    <property type="family name" value="Glycoside Hydrolase Family 13"/>
</dbReference>
<keyword evidence="1" id="KW-0732">Signal</keyword>
<dbReference type="GO" id="GO:0005975">
    <property type="term" value="P:carbohydrate metabolic process"/>
    <property type="evidence" value="ECO:0007669"/>
    <property type="project" value="InterPro"/>
</dbReference>
<evidence type="ECO:0000256" key="1">
    <source>
        <dbReference type="SAM" id="SignalP"/>
    </source>
</evidence>
<evidence type="ECO:0000313" key="3">
    <source>
        <dbReference type="EMBL" id="ACZ09892.1"/>
    </source>
</evidence>
<dbReference type="CDD" id="cd02857">
    <property type="entry name" value="E_set_CDase_PDE_N"/>
    <property type="match status" value="1"/>
</dbReference>
<dbReference type="InterPro" id="IPR014756">
    <property type="entry name" value="Ig_E-set"/>
</dbReference>
<dbReference type="InterPro" id="IPR013780">
    <property type="entry name" value="Glyco_hydro_b"/>
</dbReference>
<evidence type="ECO:0000259" key="2">
    <source>
        <dbReference type="SMART" id="SM00642"/>
    </source>
</evidence>
<reference evidence="4" key="1">
    <citation type="submission" date="2009-09" db="EMBL/GenBank/DDBJ databases">
        <title>The complete chromosome of Sebaldella termitidis ATCC 33386.</title>
        <authorList>
            <consortium name="US DOE Joint Genome Institute (JGI-PGF)"/>
            <person name="Lucas S."/>
            <person name="Copeland A."/>
            <person name="Lapidus A."/>
            <person name="Glavina del Rio T."/>
            <person name="Dalin E."/>
            <person name="Tice H."/>
            <person name="Bruce D."/>
            <person name="Goodwin L."/>
            <person name="Pitluck S."/>
            <person name="Kyrpides N."/>
            <person name="Mavromatis K."/>
            <person name="Ivanova N."/>
            <person name="Mikhailova N."/>
            <person name="Sims D."/>
            <person name="Meincke L."/>
            <person name="Brettin T."/>
            <person name="Detter J.C."/>
            <person name="Han C."/>
            <person name="Larimer F."/>
            <person name="Land M."/>
            <person name="Hauser L."/>
            <person name="Markowitz V."/>
            <person name="Cheng J.F."/>
            <person name="Hugenholtz P."/>
            <person name="Woyke T."/>
            <person name="Wu D."/>
            <person name="Eisen J.A."/>
        </authorList>
    </citation>
    <scope>NUCLEOTIDE SEQUENCE [LARGE SCALE GENOMIC DNA]</scope>
    <source>
        <strain evidence="4">ATCC 33386 / NCTC 11300</strain>
    </source>
</reference>
<feature type="domain" description="Glycosyl hydrolase family 13 catalytic" evidence="2">
    <location>
        <begin position="156"/>
        <end position="635"/>
    </location>
</feature>
<dbReference type="Gene3D" id="2.60.40.1180">
    <property type="entry name" value="Golgi alpha-mannosidase II"/>
    <property type="match status" value="1"/>
</dbReference>
<dbReference type="RefSeq" id="WP_012862474.1">
    <property type="nucleotide sequence ID" value="NC_013517.1"/>
</dbReference>
<name>D1ANT8_SEBTE</name>
<dbReference type="HOGENOM" id="CLU_352632_0_0_0"/>
<dbReference type="InterPro" id="IPR006047">
    <property type="entry name" value="GH13_cat_dom"/>
</dbReference>
<dbReference type="EMBL" id="CP001739">
    <property type="protein sequence ID" value="ACZ09892.1"/>
    <property type="molecule type" value="Genomic_DNA"/>
</dbReference>
<dbReference type="GO" id="GO:0004553">
    <property type="term" value="F:hydrolase activity, hydrolyzing O-glycosyl compounds"/>
    <property type="evidence" value="ECO:0007669"/>
    <property type="project" value="InterPro"/>
</dbReference>
<dbReference type="InterPro" id="IPR013783">
    <property type="entry name" value="Ig-like_fold"/>
</dbReference>
<organism evidence="3 4">
    <name type="scientific">Sebaldella termitidis (strain ATCC 33386 / NCTC 11300)</name>
    <dbReference type="NCBI Taxonomy" id="526218"/>
    <lineage>
        <taxon>Bacteria</taxon>
        <taxon>Fusobacteriati</taxon>
        <taxon>Fusobacteriota</taxon>
        <taxon>Fusobacteriia</taxon>
        <taxon>Fusobacteriales</taxon>
        <taxon>Leptotrichiaceae</taxon>
        <taxon>Sebaldella</taxon>
    </lineage>
</organism>
<dbReference type="Pfam" id="PF00128">
    <property type="entry name" value="Alpha-amylase"/>
    <property type="match status" value="1"/>
</dbReference>
<gene>
    <name evidence="3" type="ordered locus">Sterm_3050</name>
</gene>
<evidence type="ECO:0000313" key="4">
    <source>
        <dbReference type="Proteomes" id="UP000000845"/>
    </source>
</evidence>
<dbReference type="PANTHER" id="PTHR10357">
    <property type="entry name" value="ALPHA-AMYLASE FAMILY MEMBER"/>
    <property type="match status" value="1"/>
</dbReference>
<dbReference type="SUPFAM" id="SSF51445">
    <property type="entry name" value="(Trans)glycosidases"/>
    <property type="match status" value="1"/>
</dbReference>
<accession>D1ANT8</accession>
<dbReference type="Pfam" id="PF02903">
    <property type="entry name" value="Alpha-amylase_N"/>
    <property type="match status" value="1"/>
</dbReference>
<dbReference type="SUPFAM" id="SSF51011">
    <property type="entry name" value="Glycosyl hydrolase domain"/>
    <property type="match status" value="1"/>
</dbReference>
<feature type="signal peptide" evidence="1">
    <location>
        <begin position="1"/>
        <end position="19"/>
    </location>
</feature>